<evidence type="ECO:0000313" key="3">
    <source>
        <dbReference type="Proteomes" id="UP001066276"/>
    </source>
</evidence>
<gene>
    <name evidence="2" type="ORF">NDU88_004910</name>
</gene>
<evidence type="ECO:0000256" key="1">
    <source>
        <dbReference type="SAM" id="MobiDB-lite"/>
    </source>
</evidence>
<dbReference type="EMBL" id="JANPWB010000001">
    <property type="protein sequence ID" value="KAJ1217316.1"/>
    <property type="molecule type" value="Genomic_DNA"/>
</dbReference>
<dbReference type="AlphaFoldDB" id="A0AAV7WWT8"/>
<dbReference type="Proteomes" id="UP001066276">
    <property type="component" value="Chromosome 1_1"/>
</dbReference>
<feature type="compositionally biased region" description="Basic residues" evidence="1">
    <location>
        <begin position="29"/>
        <end position="39"/>
    </location>
</feature>
<sequence length="80" mass="8938">MTNGGSSERQMSKGQAASGGGREAPQRFPQHRQRRRGHTAKVPATLLEKPGYSRHFEPSASEVELNCMSGWIQWLNPVYL</sequence>
<proteinExistence type="predicted"/>
<feature type="compositionally biased region" description="Polar residues" evidence="1">
    <location>
        <begin position="1"/>
        <end position="15"/>
    </location>
</feature>
<feature type="region of interest" description="Disordered" evidence="1">
    <location>
        <begin position="1"/>
        <end position="53"/>
    </location>
</feature>
<keyword evidence="3" id="KW-1185">Reference proteome</keyword>
<name>A0AAV7WWT8_PLEWA</name>
<reference evidence="2" key="1">
    <citation type="journal article" date="2022" name="bioRxiv">
        <title>Sequencing and chromosome-scale assembly of the giantPleurodeles waltlgenome.</title>
        <authorList>
            <person name="Brown T."/>
            <person name="Elewa A."/>
            <person name="Iarovenko S."/>
            <person name="Subramanian E."/>
            <person name="Araus A.J."/>
            <person name="Petzold A."/>
            <person name="Susuki M."/>
            <person name="Suzuki K.-i.T."/>
            <person name="Hayashi T."/>
            <person name="Toyoda A."/>
            <person name="Oliveira C."/>
            <person name="Osipova E."/>
            <person name="Leigh N.D."/>
            <person name="Simon A."/>
            <person name="Yun M.H."/>
        </authorList>
    </citation>
    <scope>NUCLEOTIDE SEQUENCE</scope>
    <source>
        <strain evidence="2">20211129_DDA</strain>
        <tissue evidence="2">Liver</tissue>
    </source>
</reference>
<comment type="caution">
    <text evidence="2">The sequence shown here is derived from an EMBL/GenBank/DDBJ whole genome shotgun (WGS) entry which is preliminary data.</text>
</comment>
<accession>A0AAV7WWT8</accession>
<evidence type="ECO:0000313" key="2">
    <source>
        <dbReference type="EMBL" id="KAJ1217316.1"/>
    </source>
</evidence>
<organism evidence="2 3">
    <name type="scientific">Pleurodeles waltl</name>
    <name type="common">Iberian ribbed newt</name>
    <dbReference type="NCBI Taxonomy" id="8319"/>
    <lineage>
        <taxon>Eukaryota</taxon>
        <taxon>Metazoa</taxon>
        <taxon>Chordata</taxon>
        <taxon>Craniata</taxon>
        <taxon>Vertebrata</taxon>
        <taxon>Euteleostomi</taxon>
        <taxon>Amphibia</taxon>
        <taxon>Batrachia</taxon>
        <taxon>Caudata</taxon>
        <taxon>Salamandroidea</taxon>
        <taxon>Salamandridae</taxon>
        <taxon>Pleurodelinae</taxon>
        <taxon>Pleurodeles</taxon>
    </lineage>
</organism>
<protein>
    <submittedName>
        <fullName evidence="2">Uncharacterized protein</fullName>
    </submittedName>
</protein>